<protein>
    <submittedName>
        <fullName evidence="1">Uncharacterized protein</fullName>
    </submittedName>
</protein>
<proteinExistence type="predicted"/>
<sequence>MLVSVLFGGAPISQVVPCVPALAEGPSGGCSRKGCNARLCLLGLFCYKPAVSFVLVVATSVLCSPGARHLWACPRDRLLPLPETPIPARLCQRELLRAAGVLELRTQRVI</sequence>
<keyword evidence="2" id="KW-1185">Reference proteome</keyword>
<gene>
    <name evidence="1" type="ORF">Taro_046874</name>
</gene>
<reference evidence="1" key="1">
    <citation type="submission" date="2017-07" db="EMBL/GenBank/DDBJ databases">
        <title>Taro Niue Genome Assembly and Annotation.</title>
        <authorList>
            <person name="Atibalentja N."/>
            <person name="Keating K."/>
            <person name="Fields C.J."/>
        </authorList>
    </citation>
    <scope>NUCLEOTIDE SEQUENCE</scope>
    <source>
        <strain evidence="1">Niue_2</strain>
        <tissue evidence="1">Leaf</tissue>
    </source>
</reference>
<name>A0A843WZR3_COLES</name>
<comment type="caution">
    <text evidence="1">The sequence shown here is derived from an EMBL/GenBank/DDBJ whole genome shotgun (WGS) entry which is preliminary data.</text>
</comment>
<organism evidence="1 2">
    <name type="scientific">Colocasia esculenta</name>
    <name type="common">Wild taro</name>
    <name type="synonym">Arum esculentum</name>
    <dbReference type="NCBI Taxonomy" id="4460"/>
    <lineage>
        <taxon>Eukaryota</taxon>
        <taxon>Viridiplantae</taxon>
        <taxon>Streptophyta</taxon>
        <taxon>Embryophyta</taxon>
        <taxon>Tracheophyta</taxon>
        <taxon>Spermatophyta</taxon>
        <taxon>Magnoliopsida</taxon>
        <taxon>Liliopsida</taxon>
        <taxon>Araceae</taxon>
        <taxon>Aroideae</taxon>
        <taxon>Colocasieae</taxon>
        <taxon>Colocasia</taxon>
    </lineage>
</organism>
<evidence type="ECO:0000313" key="2">
    <source>
        <dbReference type="Proteomes" id="UP000652761"/>
    </source>
</evidence>
<dbReference type="AlphaFoldDB" id="A0A843WZR3"/>
<accession>A0A843WZR3</accession>
<dbReference type="EMBL" id="NMUH01005893">
    <property type="protein sequence ID" value="MQM13947.1"/>
    <property type="molecule type" value="Genomic_DNA"/>
</dbReference>
<evidence type="ECO:0000313" key="1">
    <source>
        <dbReference type="EMBL" id="MQM13947.1"/>
    </source>
</evidence>
<dbReference type="Proteomes" id="UP000652761">
    <property type="component" value="Unassembled WGS sequence"/>
</dbReference>